<evidence type="ECO:0000259" key="2">
    <source>
        <dbReference type="Pfam" id="PF04945"/>
    </source>
</evidence>
<dbReference type="InterPro" id="IPR012348">
    <property type="entry name" value="RNR-like"/>
</dbReference>
<feature type="region of interest" description="Disordered" evidence="1">
    <location>
        <begin position="1"/>
        <end position="49"/>
    </location>
</feature>
<evidence type="ECO:0000313" key="3">
    <source>
        <dbReference type="EMBL" id="AUG28153.1"/>
    </source>
</evidence>
<dbReference type="InterPro" id="IPR007029">
    <property type="entry name" value="YHS_dom"/>
</dbReference>
<dbReference type="EMBL" id="CP025299">
    <property type="protein sequence ID" value="AUG28153.1"/>
    <property type="molecule type" value="Genomic_DNA"/>
</dbReference>
<accession>A0A2K9DU72</accession>
<organism evidence="3 4">
    <name type="scientific">Microbacterium hominis</name>
    <dbReference type="NCBI Taxonomy" id="162426"/>
    <lineage>
        <taxon>Bacteria</taxon>
        <taxon>Bacillati</taxon>
        <taxon>Actinomycetota</taxon>
        <taxon>Actinomycetes</taxon>
        <taxon>Micrococcales</taxon>
        <taxon>Microbacteriaceae</taxon>
        <taxon>Microbacterium</taxon>
    </lineage>
</organism>
<dbReference type="Pfam" id="PF04945">
    <property type="entry name" value="YHS"/>
    <property type="match status" value="1"/>
</dbReference>
<proteinExistence type="predicted"/>
<dbReference type="Gene3D" id="1.10.620.20">
    <property type="entry name" value="Ribonucleotide Reductase, subunit A"/>
    <property type="match status" value="1"/>
</dbReference>
<evidence type="ECO:0000256" key="1">
    <source>
        <dbReference type="SAM" id="MobiDB-lite"/>
    </source>
</evidence>
<name>A0A2K9DU72_9MICO</name>
<reference evidence="3 4" key="1">
    <citation type="submission" date="2017-12" db="EMBL/GenBank/DDBJ databases">
        <title>Isolation and characterization of estrogens degradatiion strain Microbacterium hominis SJTG1.</title>
        <authorList>
            <person name="Xiong W."/>
            <person name="Yin C."/>
            <person name="Zheng D."/>
            <person name="Liang R."/>
        </authorList>
    </citation>
    <scope>NUCLEOTIDE SEQUENCE [LARGE SCALE GENOMIC DNA]</scope>
    <source>
        <strain evidence="3 4">SJTG1</strain>
    </source>
</reference>
<protein>
    <recommendedName>
        <fullName evidence="2">YHS domain-containing protein</fullName>
    </recommendedName>
</protein>
<dbReference type="Proteomes" id="UP000233276">
    <property type="component" value="Chromosome"/>
</dbReference>
<dbReference type="AlphaFoldDB" id="A0A2K9DU72"/>
<evidence type="ECO:0000313" key="4">
    <source>
        <dbReference type="Proteomes" id="UP000233276"/>
    </source>
</evidence>
<feature type="compositionally biased region" description="Basic and acidic residues" evidence="1">
    <location>
        <begin position="1"/>
        <end position="40"/>
    </location>
</feature>
<dbReference type="KEGG" id="mhos:CXR34_00860"/>
<dbReference type="GO" id="GO:0016491">
    <property type="term" value="F:oxidoreductase activity"/>
    <property type="evidence" value="ECO:0007669"/>
    <property type="project" value="InterPro"/>
</dbReference>
<dbReference type="RefSeq" id="WP_101305236.1">
    <property type="nucleotide sequence ID" value="NZ_CP025299.1"/>
</dbReference>
<gene>
    <name evidence="3" type="ORF">CXR34_00860</name>
</gene>
<feature type="domain" description="YHS" evidence="2">
    <location>
        <begin position="71"/>
        <end position="98"/>
    </location>
</feature>
<sequence>MSHDHDHDHSGHDHTHGHDHGGHEHGAHEHGAHEHHHHEPPAGATNLVTCPVMPGNQVDPAWAEQRGLFRDYQGSRYWFCCAECGPLFDADPARYAHAA</sequence>